<proteinExistence type="predicted"/>
<feature type="transmembrane region" description="Helical" evidence="1">
    <location>
        <begin position="53"/>
        <end position="71"/>
    </location>
</feature>
<dbReference type="EMBL" id="CT868407">
    <property type="protein sequence ID" value="CAK81378.1"/>
    <property type="molecule type" value="Genomic_DNA"/>
</dbReference>
<dbReference type="KEGG" id="ptm:GSPATT00016204001"/>
<evidence type="ECO:0000313" key="2">
    <source>
        <dbReference type="EMBL" id="CAK81378.1"/>
    </source>
</evidence>
<dbReference type="GeneID" id="5034565"/>
<evidence type="ECO:0000256" key="1">
    <source>
        <dbReference type="SAM" id="Phobius"/>
    </source>
</evidence>
<evidence type="ECO:0000313" key="3">
    <source>
        <dbReference type="Proteomes" id="UP000000600"/>
    </source>
</evidence>
<keyword evidence="1" id="KW-0812">Transmembrane</keyword>
<organism evidence="2 3">
    <name type="scientific">Paramecium tetraurelia</name>
    <dbReference type="NCBI Taxonomy" id="5888"/>
    <lineage>
        <taxon>Eukaryota</taxon>
        <taxon>Sar</taxon>
        <taxon>Alveolata</taxon>
        <taxon>Ciliophora</taxon>
        <taxon>Intramacronucleata</taxon>
        <taxon>Oligohymenophorea</taxon>
        <taxon>Peniculida</taxon>
        <taxon>Parameciidae</taxon>
        <taxon>Paramecium</taxon>
    </lineage>
</organism>
<accession>A0DEB1</accession>
<keyword evidence="1" id="KW-0472">Membrane</keyword>
<feature type="transmembrane region" description="Helical" evidence="1">
    <location>
        <begin position="12"/>
        <end position="33"/>
    </location>
</feature>
<reference evidence="2 3" key="1">
    <citation type="journal article" date="2006" name="Nature">
        <title>Global trends of whole-genome duplications revealed by the ciliate Paramecium tetraurelia.</title>
        <authorList>
            <consortium name="Genoscope"/>
            <person name="Aury J.-M."/>
            <person name="Jaillon O."/>
            <person name="Duret L."/>
            <person name="Noel B."/>
            <person name="Jubin C."/>
            <person name="Porcel B.M."/>
            <person name="Segurens B."/>
            <person name="Daubin V."/>
            <person name="Anthouard V."/>
            <person name="Aiach N."/>
            <person name="Arnaiz O."/>
            <person name="Billaut A."/>
            <person name="Beisson J."/>
            <person name="Blanc I."/>
            <person name="Bouhouche K."/>
            <person name="Camara F."/>
            <person name="Duharcourt S."/>
            <person name="Guigo R."/>
            <person name="Gogendeau D."/>
            <person name="Katinka M."/>
            <person name="Keller A.-M."/>
            <person name="Kissmehl R."/>
            <person name="Klotz C."/>
            <person name="Koll F."/>
            <person name="Le Moue A."/>
            <person name="Lepere C."/>
            <person name="Malinsky S."/>
            <person name="Nowacki M."/>
            <person name="Nowak J.K."/>
            <person name="Plattner H."/>
            <person name="Poulain J."/>
            <person name="Ruiz F."/>
            <person name="Serrano V."/>
            <person name="Zagulski M."/>
            <person name="Dessen P."/>
            <person name="Betermier M."/>
            <person name="Weissenbach J."/>
            <person name="Scarpelli C."/>
            <person name="Schachter V."/>
            <person name="Sperling L."/>
            <person name="Meyer E."/>
            <person name="Cohen J."/>
            <person name="Wincker P."/>
        </authorList>
    </citation>
    <scope>NUCLEOTIDE SEQUENCE [LARGE SCALE GENOMIC DNA]</scope>
    <source>
        <strain evidence="2 3">Stock d4-2</strain>
    </source>
</reference>
<name>A0DEB1_PARTE</name>
<protein>
    <submittedName>
        <fullName evidence="2">Uncharacterized protein</fullName>
    </submittedName>
</protein>
<dbReference type="Proteomes" id="UP000000600">
    <property type="component" value="Unassembled WGS sequence"/>
</dbReference>
<dbReference type="InParanoid" id="A0DEB1"/>
<sequence>MGLIQIEHKCFGVRIINILIESISLLMVLHQHLVVQITLSVYGMLRQDNKKPNFTIVNSHIYILQISILVFKQANQFNGCMIYNIRHWRKEEKKEKKRKRFRRIN</sequence>
<dbReference type="RefSeq" id="XP_001448775.1">
    <property type="nucleotide sequence ID" value="XM_001448738.1"/>
</dbReference>
<keyword evidence="3" id="KW-1185">Reference proteome</keyword>
<keyword evidence="1" id="KW-1133">Transmembrane helix</keyword>
<gene>
    <name evidence="2" type="ORF">GSPATT00016204001</name>
</gene>
<dbReference type="HOGENOM" id="CLU_2241832_0_0_1"/>
<dbReference type="AlphaFoldDB" id="A0DEB1"/>